<dbReference type="InterPro" id="IPR050766">
    <property type="entry name" value="Bact_Lucif_Oxidored"/>
</dbReference>
<dbReference type="GO" id="GO:0016705">
    <property type="term" value="F:oxidoreductase activity, acting on paired donors, with incorporation or reduction of molecular oxygen"/>
    <property type="evidence" value="ECO:0007669"/>
    <property type="project" value="InterPro"/>
</dbReference>
<dbReference type="AlphaFoldDB" id="A0A1T3VTY8"/>
<dbReference type="GO" id="GO:0004497">
    <property type="term" value="F:monooxygenase activity"/>
    <property type="evidence" value="ECO:0007669"/>
    <property type="project" value="UniProtKB-KW"/>
</dbReference>
<dbReference type="GO" id="GO:0005829">
    <property type="term" value="C:cytosol"/>
    <property type="evidence" value="ECO:0007669"/>
    <property type="project" value="TreeGrafter"/>
</dbReference>
<comment type="caution">
    <text evidence="2">The sequence shown here is derived from an EMBL/GenBank/DDBJ whole genome shotgun (WGS) entry which is preliminary data.</text>
</comment>
<dbReference type="SUPFAM" id="SSF51679">
    <property type="entry name" value="Bacterial luciferase-like"/>
    <property type="match status" value="1"/>
</dbReference>
<feature type="domain" description="Luciferase-like" evidence="1">
    <location>
        <begin position="4"/>
        <end position="93"/>
    </location>
</feature>
<protein>
    <submittedName>
        <fullName evidence="2">Monooxygenase</fullName>
    </submittedName>
</protein>
<evidence type="ECO:0000313" key="3">
    <source>
        <dbReference type="Proteomes" id="UP000191039"/>
    </source>
</evidence>
<sequence>MNLQFGMLWPFRNPEWARVAWDDFYRCQLDLIVESEQLGFDHVWLTEHHFVDDGYSPSLFPIGAAVAARTSRIRIGTFLLLLPLHNPVRVAEDTRS</sequence>
<dbReference type="PANTHER" id="PTHR30137">
    <property type="entry name" value="LUCIFERASE-LIKE MONOOXYGENASE"/>
    <property type="match status" value="1"/>
</dbReference>
<name>A0A1T3VTY8_9MYCO</name>
<accession>A0A1T3VTY8</accession>
<dbReference type="EMBL" id="MIJD01000486">
    <property type="protein sequence ID" value="OPE45519.1"/>
    <property type="molecule type" value="Genomic_DNA"/>
</dbReference>
<dbReference type="InterPro" id="IPR011251">
    <property type="entry name" value="Luciferase-like_dom"/>
</dbReference>
<organism evidence="2 3">
    <name type="scientific">Mycolicibacterium diernhoferi</name>
    <dbReference type="NCBI Taxonomy" id="1801"/>
    <lineage>
        <taxon>Bacteria</taxon>
        <taxon>Bacillati</taxon>
        <taxon>Actinomycetota</taxon>
        <taxon>Actinomycetes</taxon>
        <taxon>Mycobacteriales</taxon>
        <taxon>Mycobacteriaceae</taxon>
        <taxon>Mycolicibacterium</taxon>
    </lineage>
</organism>
<dbReference type="Proteomes" id="UP000191039">
    <property type="component" value="Unassembled WGS sequence"/>
</dbReference>
<reference evidence="2 3" key="1">
    <citation type="submission" date="2016-09" db="EMBL/GenBank/DDBJ databases">
        <title>genome sequences of unsequenced Mycobacteria.</title>
        <authorList>
            <person name="Greninger A.L."/>
            <person name="Jerome K.R."/>
            <person name="Mcnair B."/>
            <person name="Wallis C."/>
            <person name="Fang F."/>
        </authorList>
    </citation>
    <scope>NUCLEOTIDE SEQUENCE [LARGE SCALE GENOMIC DNA]</scope>
    <source>
        <strain evidence="2 3">BM1</strain>
    </source>
</reference>
<dbReference type="Pfam" id="PF00296">
    <property type="entry name" value="Bac_luciferase"/>
    <property type="match status" value="1"/>
</dbReference>
<proteinExistence type="predicted"/>
<dbReference type="Gene3D" id="3.20.20.30">
    <property type="entry name" value="Luciferase-like domain"/>
    <property type="match status" value="1"/>
</dbReference>
<gene>
    <name evidence="2" type="ORF">BV510_27970</name>
</gene>
<dbReference type="InterPro" id="IPR036661">
    <property type="entry name" value="Luciferase-like_sf"/>
</dbReference>
<keyword evidence="2" id="KW-0560">Oxidoreductase</keyword>
<keyword evidence="2" id="KW-0503">Monooxygenase</keyword>
<evidence type="ECO:0000313" key="2">
    <source>
        <dbReference type="EMBL" id="OPE45519.1"/>
    </source>
</evidence>
<feature type="non-terminal residue" evidence="2">
    <location>
        <position position="96"/>
    </location>
</feature>
<dbReference type="RefSeq" id="WP_131830547.1">
    <property type="nucleotide sequence ID" value="NZ_MIJD01000486.1"/>
</dbReference>
<evidence type="ECO:0000259" key="1">
    <source>
        <dbReference type="Pfam" id="PF00296"/>
    </source>
</evidence>
<dbReference type="PANTHER" id="PTHR30137:SF15">
    <property type="entry name" value="BLL6902 PROTEIN"/>
    <property type="match status" value="1"/>
</dbReference>